<dbReference type="STRING" id="31234.E3LYK5"/>
<dbReference type="InterPro" id="IPR023271">
    <property type="entry name" value="Aquaporin-like"/>
</dbReference>
<feature type="transmembrane region" description="Helical" evidence="5">
    <location>
        <begin position="234"/>
        <end position="252"/>
    </location>
</feature>
<accession>E3LYK5</accession>
<dbReference type="eggNOG" id="ENOG502S38W">
    <property type="taxonomic scope" value="Eukaryota"/>
</dbReference>
<dbReference type="OrthoDB" id="1580043at2759"/>
<dbReference type="Gene3D" id="1.20.1080.10">
    <property type="entry name" value="Glycerol uptake facilitator protein"/>
    <property type="match status" value="1"/>
</dbReference>
<evidence type="ECO:0000256" key="1">
    <source>
        <dbReference type="ARBA" id="ARBA00004141"/>
    </source>
</evidence>
<comment type="similarity">
    <text evidence="5">Belongs to the MIP/aquaporin (TC 1.A.8) family.</text>
</comment>
<sequence>MEVPGPLLDAFIYYITVIAVCEGARHMADRLFDKKGNVHLFIIEFLGTLQVTTTIYENAVIDIHLGRQAFAFTLFSMGIVFALCNRTAFCSPLAPIEQFLFGRLRLSELIQTLVAQFSAGYFAFSFARTIWLRAYSTTDAHSNILGLMESCGFNHPYPIYYHLAFELIGTFIVRHVLTRATSESRDSRIRFVFPALFMAAVFTGTVTFVGDQALDPLVASTLFYGCRGLSFENFMFVYWIAPTIGWMASAYWDSLGEEDAKKKAAKEKKAEKKRVKKNE</sequence>
<evidence type="ECO:0000256" key="3">
    <source>
        <dbReference type="ARBA" id="ARBA00022989"/>
    </source>
</evidence>
<keyword evidence="4 5" id="KW-0472">Membrane</keyword>
<dbReference type="GeneID" id="9825810"/>
<protein>
    <recommendedName>
        <fullName evidence="5">Aquaporin</fullName>
    </recommendedName>
</protein>
<reference evidence="6" key="1">
    <citation type="submission" date="2007-07" db="EMBL/GenBank/DDBJ databases">
        <title>PCAP assembly of the Caenorhabditis remanei genome.</title>
        <authorList>
            <consortium name="The Caenorhabditis remanei Sequencing Consortium"/>
            <person name="Wilson R.K."/>
        </authorList>
    </citation>
    <scope>NUCLEOTIDE SEQUENCE [LARGE SCALE GENOMIC DNA]</scope>
    <source>
        <strain evidence="6">PB4641</strain>
    </source>
</reference>
<dbReference type="FunCoup" id="E3LYK5">
    <property type="interactions" value="47"/>
</dbReference>
<dbReference type="EMBL" id="DS268419">
    <property type="protein sequence ID" value="EFO86545.1"/>
    <property type="molecule type" value="Genomic_DNA"/>
</dbReference>
<dbReference type="CTD" id="9825810"/>
<evidence type="ECO:0000256" key="4">
    <source>
        <dbReference type="ARBA" id="ARBA00023136"/>
    </source>
</evidence>
<dbReference type="FunFam" id="1.20.1080.10:FF:000046">
    <property type="entry name" value="Aquaporin"/>
    <property type="match status" value="1"/>
</dbReference>
<dbReference type="InterPro" id="IPR051883">
    <property type="entry name" value="AQP11/12_channel"/>
</dbReference>
<dbReference type="GO" id="GO:0015267">
    <property type="term" value="F:channel activity"/>
    <property type="evidence" value="ECO:0007669"/>
    <property type="project" value="TreeGrafter"/>
</dbReference>
<dbReference type="PANTHER" id="PTHR21191">
    <property type="entry name" value="AQUAPORIN"/>
    <property type="match status" value="1"/>
</dbReference>
<dbReference type="SUPFAM" id="SSF81338">
    <property type="entry name" value="Aquaporin-like"/>
    <property type="match status" value="1"/>
</dbReference>
<dbReference type="KEGG" id="crq:GCK72_010338"/>
<dbReference type="InterPro" id="IPR016697">
    <property type="entry name" value="Aquaporin_11/12"/>
</dbReference>
<dbReference type="HOGENOM" id="CLU_074449_2_0_1"/>
<dbReference type="PANTHER" id="PTHR21191:SF2">
    <property type="entry name" value="AQUAPORIN"/>
    <property type="match status" value="1"/>
</dbReference>
<dbReference type="PIRSF" id="PIRSF017529">
    <property type="entry name" value="Aquaporin_11/12"/>
    <property type="match status" value="1"/>
</dbReference>
<keyword evidence="7" id="KW-1185">Reference proteome</keyword>
<dbReference type="InParanoid" id="E3LYK5"/>
<proteinExistence type="inferred from homology"/>
<feature type="transmembrane region" description="Helical" evidence="5">
    <location>
        <begin position="109"/>
        <end position="131"/>
    </location>
</feature>
<dbReference type="OMA" id="IGWMASA"/>
<keyword evidence="2 5" id="KW-0812">Transmembrane</keyword>
<evidence type="ECO:0000313" key="6">
    <source>
        <dbReference type="EMBL" id="EFO86545.1"/>
    </source>
</evidence>
<dbReference type="AlphaFoldDB" id="E3LYK5"/>
<dbReference type="GO" id="GO:0005737">
    <property type="term" value="C:cytoplasm"/>
    <property type="evidence" value="ECO:0007669"/>
    <property type="project" value="TreeGrafter"/>
</dbReference>
<evidence type="ECO:0000313" key="7">
    <source>
        <dbReference type="Proteomes" id="UP000008281"/>
    </source>
</evidence>
<feature type="transmembrane region" description="Helical" evidence="5">
    <location>
        <begin position="159"/>
        <end position="177"/>
    </location>
</feature>
<dbReference type="RefSeq" id="XP_003110713.2">
    <property type="nucleotide sequence ID" value="XM_003110665.2"/>
</dbReference>
<evidence type="ECO:0000256" key="5">
    <source>
        <dbReference type="PIRNR" id="PIRNR017529"/>
    </source>
</evidence>
<feature type="transmembrane region" description="Helical" evidence="5">
    <location>
        <begin position="36"/>
        <end position="56"/>
    </location>
</feature>
<gene>
    <name evidence="6" type="primary">Cre-aqp-11</name>
    <name evidence="6" type="ORF">CRE_04867</name>
</gene>
<name>E3LYK5_CAERE</name>
<organism evidence="7">
    <name type="scientific">Caenorhabditis remanei</name>
    <name type="common">Caenorhabditis vulgaris</name>
    <dbReference type="NCBI Taxonomy" id="31234"/>
    <lineage>
        <taxon>Eukaryota</taxon>
        <taxon>Metazoa</taxon>
        <taxon>Ecdysozoa</taxon>
        <taxon>Nematoda</taxon>
        <taxon>Chromadorea</taxon>
        <taxon>Rhabditida</taxon>
        <taxon>Rhabditina</taxon>
        <taxon>Rhabditomorpha</taxon>
        <taxon>Rhabditoidea</taxon>
        <taxon>Rhabditidae</taxon>
        <taxon>Peloderinae</taxon>
        <taxon>Caenorhabditis</taxon>
    </lineage>
</organism>
<feature type="transmembrane region" description="Helical" evidence="5">
    <location>
        <begin position="6"/>
        <end position="24"/>
    </location>
</feature>
<feature type="transmembrane region" description="Helical" evidence="5">
    <location>
        <begin position="68"/>
        <end position="88"/>
    </location>
</feature>
<dbReference type="Proteomes" id="UP000008281">
    <property type="component" value="Unassembled WGS sequence"/>
</dbReference>
<evidence type="ECO:0000256" key="2">
    <source>
        <dbReference type="ARBA" id="ARBA00022692"/>
    </source>
</evidence>
<keyword evidence="3 5" id="KW-1133">Transmembrane helix</keyword>
<dbReference type="GO" id="GO:0016020">
    <property type="term" value="C:membrane"/>
    <property type="evidence" value="ECO:0007669"/>
    <property type="project" value="UniProtKB-SubCell"/>
</dbReference>
<feature type="transmembrane region" description="Helical" evidence="5">
    <location>
        <begin position="189"/>
        <end position="214"/>
    </location>
</feature>
<comment type="subcellular location">
    <subcellularLocation>
        <location evidence="1">Membrane</location>
        <topology evidence="1">Multi-pass membrane protein</topology>
    </subcellularLocation>
</comment>